<dbReference type="Gene3D" id="1.25.40.10">
    <property type="entry name" value="Tetratricopeptide repeat domain"/>
    <property type="match status" value="2"/>
</dbReference>
<evidence type="ECO:0000313" key="2">
    <source>
        <dbReference type="EMBL" id="KAG6445714.1"/>
    </source>
</evidence>
<accession>A0A922CH44</accession>
<dbReference type="EMBL" id="JH668324">
    <property type="protein sequence ID" value="KAG6445714.1"/>
    <property type="molecule type" value="Genomic_DNA"/>
</dbReference>
<dbReference type="GO" id="GO:0070129">
    <property type="term" value="P:regulation of mitochondrial translation"/>
    <property type="evidence" value="ECO:0007669"/>
    <property type="project" value="TreeGrafter"/>
</dbReference>
<dbReference type="Proteomes" id="UP000791440">
    <property type="component" value="Unassembled WGS sequence"/>
</dbReference>
<name>A0A922CH44_MANSE</name>
<dbReference type="Pfam" id="PF12854">
    <property type="entry name" value="PPR_1"/>
    <property type="match status" value="1"/>
</dbReference>
<sequence>MSSLLRSTKFVRYFTGAARTLILNSAKTAEANAFANPKALCAANNVFLRDYATTKKTESLEPLLQKLDSEVRRFGRITKKDIDEVFDELQSKNDITSSQSLLVIRCCGELVPEELPEQRTLLVQKIWGVLTERGIPMDISHYNALLRVYVENEHPFSPAQFLEELERKGLQPNRVTYQRLMWRYCQEGDVEGATKVLEKMRELHMPVSEPVLNALVMGHAFHGDTDGAKAVLETMAGAGLQPSNRTYTLLACGYAKQGNIDGVQNVIKTAKDKDAFMTDKDILDIIEHLTLGGHGDKVDQLFEHLQKGIGYNQDVCNLILRLLNKGHDDVAKKIMGTMPRASSTGDTPFKGAFFIKQLLRLNRSSDNIVKSCKELMSENLVPNALYIATECALQQGNIELAEKLFDELHQNGVEIRQHYYWPLLAHRGKEKDEEGLLQIIRNMTTKGLAPSGEALRDYVIPYLIGKDKPHEVILKLQLANVPVMLAARNLIIELLESGKTKQAAEIALQYRPRGQYALFARSLIGALNKTKDIKSFVTILHVISSKPTNIQTEQDSANDDVQEDDNDINEVGRIVKTGIKYISAPEMREQLLEALYAKGIRISTETAEAIEQYLGENMTTNQSNLLSKLTSSDLEAVPIESSRQSGLPRSPVQLEQLLAKINDTDNNYKNRIRKQLITAYMKNNDVDKLDMFLEQLKSTDFTLSNGLLSQLFEFYCENGDIDKALKCKDQILANSPNFVFSRFKSIIMAYALVKTDRYDEAVQLLKDNRPSELESAGFLLNSKCWQLLNTLAEKKDEVKVKEMTNILIENNYVEPSNVILGPLIKVHMLKDDLESALKEFEHCCKQYRCTPWKGELMKVLIMREDANKLQWLADISTQIHGEVNILHDLVLAFVECGRLRQARRILETPGLQTRNRRLENACQRYVEEGKSEHLEGLLEATRELSHIDRSNIFYHLLISYCKEDQTDKALGLWTILQEDGEIPSDQFLQHLGAHLKSKNRNVPFVIPEEILKKNGSKKETNAKVNQTQAGESITKNSVSSQIESLINEGNLDQATDITLKAFEVGNVPKHTVLKYLLKTLGEAGEVEKIQQLSKYINESLRRRLAFDNKMILAVFKRGAASQHVDNLLQSVEAAQSHDELKTALIKFPRSTALASIIDKPEDIKKCKEVAEIAATKGDNIPINLIWMEYILAGKDKEAQEIWDKYLIKAPVVIFRRLLQASHTCKDPQIIEKLISTLETNKVLQPSSLGNAYSRLINYHVLENNLEDALKVLEKAVQSGLQLADINKTSLARLKAAAETAGKEFKYSV</sequence>
<protein>
    <recommendedName>
        <fullName evidence="4">Leucine-rich PPR motif-containing protein, mitochondrial</fullName>
    </recommendedName>
</protein>
<dbReference type="GO" id="GO:0005739">
    <property type="term" value="C:mitochondrion"/>
    <property type="evidence" value="ECO:0007669"/>
    <property type="project" value="TreeGrafter"/>
</dbReference>
<dbReference type="GO" id="GO:0003730">
    <property type="term" value="F:mRNA 3'-UTR binding"/>
    <property type="evidence" value="ECO:0007669"/>
    <property type="project" value="TreeGrafter"/>
</dbReference>
<gene>
    <name evidence="2" type="ORF">O3G_MSEX004032</name>
</gene>
<dbReference type="InterPro" id="IPR002885">
    <property type="entry name" value="PPR_rpt"/>
</dbReference>
<dbReference type="InterPro" id="IPR011990">
    <property type="entry name" value="TPR-like_helical_dom_sf"/>
</dbReference>
<dbReference type="InterPro" id="IPR033490">
    <property type="entry name" value="LRP130"/>
</dbReference>
<dbReference type="PANTHER" id="PTHR46669">
    <property type="entry name" value="LEUCINE-RICH PPR MOTIF-CONTAINING PROTEIN, MITOCHONDRIAL"/>
    <property type="match status" value="1"/>
</dbReference>
<feature type="repeat" description="PPR" evidence="1">
    <location>
        <begin position="173"/>
        <end position="207"/>
    </location>
</feature>
<dbReference type="OrthoDB" id="185373at2759"/>
<reference evidence="2" key="1">
    <citation type="journal article" date="2016" name="Insect Biochem. Mol. Biol.">
        <title>Multifaceted biological insights from a draft genome sequence of the tobacco hornworm moth, Manduca sexta.</title>
        <authorList>
            <person name="Kanost M.R."/>
            <person name="Arrese E.L."/>
            <person name="Cao X."/>
            <person name="Chen Y.R."/>
            <person name="Chellapilla S."/>
            <person name="Goldsmith M.R."/>
            <person name="Grosse-Wilde E."/>
            <person name="Heckel D.G."/>
            <person name="Herndon N."/>
            <person name="Jiang H."/>
            <person name="Papanicolaou A."/>
            <person name="Qu J."/>
            <person name="Soulages J.L."/>
            <person name="Vogel H."/>
            <person name="Walters J."/>
            <person name="Waterhouse R.M."/>
            <person name="Ahn S.J."/>
            <person name="Almeida F.C."/>
            <person name="An C."/>
            <person name="Aqrawi P."/>
            <person name="Bretschneider A."/>
            <person name="Bryant W.B."/>
            <person name="Bucks S."/>
            <person name="Chao H."/>
            <person name="Chevignon G."/>
            <person name="Christen J.M."/>
            <person name="Clarke D.F."/>
            <person name="Dittmer N.T."/>
            <person name="Ferguson L.C.F."/>
            <person name="Garavelou S."/>
            <person name="Gordon K.H.J."/>
            <person name="Gunaratna R.T."/>
            <person name="Han Y."/>
            <person name="Hauser F."/>
            <person name="He Y."/>
            <person name="Heidel-Fischer H."/>
            <person name="Hirsh A."/>
            <person name="Hu Y."/>
            <person name="Jiang H."/>
            <person name="Kalra D."/>
            <person name="Klinner C."/>
            <person name="Konig C."/>
            <person name="Kovar C."/>
            <person name="Kroll A.R."/>
            <person name="Kuwar S.S."/>
            <person name="Lee S.L."/>
            <person name="Lehman R."/>
            <person name="Li K."/>
            <person name="Li Z."/>
            <person name="Liang H."/>
            <person name="Lovelace S."/>
            <person name="Lu Z."/>
            <person name="Mansfield J.H."/>
            <person name="McCulloch K.J."/>
            <person name="Mathew T."/>
            <person name="Morton B."/>
            <person name="Muzny D.M."/>
            <person name="Neunemann D."/>
            <person name="Ongeri F."/>
            <person name="Pauchet Y."/>
            <person name="Pu L.L."/>
            <person name="Pyrousis I."/>
            <person name="Rao X.J."/>
            <person name="Redding A."/>
            <person name="Roesel C."/>
            <person name="Sanchez-Gracia A."/>
            <person name="Schaack S."/>
            <person name="Shukla A."/>
            <person name="Tetreau G."/>
            <person name="Wang Y."/>
            <person name="Xiong G.H."/>
            <person name="Traut W."/>
            <person name="Walsh T.K."/>
            <person name="Worley K.C."/>
            <person name="Wu D."/>
            <person name="Wu W."/>
            <person name="Wu Y.Q."/>
            <person name="Zhang X."/>
            <person name="Zou Z."/>
            <person name="Zucker H."/>
            <person name="Briscoe A.D."/>
            <person name="Burmester T."/>
            <person name="Clem R.J."/>
            <person name="Feyereisen R."/>
            <person name="Grimmelikhuijzen C.J.P."/>
            <person name="Hamodrakas S.J."/>
            <person name="Hansson B.S."/>
            <person name="Huguet E."/>
            <person name="Jermiin L.S."/>
            <person name="Lan Q."/>
            <person name="Lehman H.K."/>
            <person name="Lorenzen M."/>
            <person name="Merzendorfer H."/>
            <person name="Michalopoulos I."/>
            <person name="Morton D.B."/>
            <person name="Muthukrishnan S."/>
            <person name="Oakeshott J.G."/>
            <person name="Palmer W."/>
            <person name="Park Y."/>
            <person name="Passarelli A.L."/>
            <person name="Rozas J."/>
            <person name="Schwartz L.M."/>
            <person name="Smith W."/>
            <person name="Southgate A."/>
            <person name="Vilcinskas A."/>
            <person name="Vogt R."/>
            <person name="Wang P."/>
            <person name="Werren J."/>
            <person name="Yu X.Q."/>
            <person name="Zhou J.J."/>
            <person name="Brown S.J."/>
            <person name="Scherer S.E."/>
            <person name="Richards S."/>
            <person name="Blissard G.W."/>
        </authorList>
    </citation>
    <scope>NUCLEOTIDE SEQUENCE</scope>
</reference>
<dbReference type="SUPFAM" id="SSF48452">
    <property type="entry name" value="TPR-like"/>
    <property type="match status" value="1"/>
</dbReference>
<evidence type="ECO:0000313" key="3">
    <source>
        <dbReference type="Proteomes" id="UP000791440"/>
    </source>
</evidence>
<evidence type="ECO:0000256" key="1">
    <source>
        <dbReference type="PROSITE-ProRule" id="PRU00708"/>
    </source>
</evidence>
<proteinExistence type="predicted"/>
<organism evidence="2 3">
    <name type="scientific">Manduca sexta</name>
    <name type="common">Tobacco hawkmoth</name>
    <name type="synonym">Tobacco hornworm</name>
    <dbReference type="NCBI Taxonomy" id="7130"/>
    <lineage>
        <taxon>Eukaryota</taxon>
        <taxon>Metazoa</taxon>
        <taxon>Ecdysozoa</taxon>
        <taxon>Arthropoda</taxon>
        <taxon>Hexapoda</taxon>
        <taxon>Insecta</taxon>
        <taxon>Pterygota</taxon>
        <taxon>Neoptera</taxon>
        <taxon>Endopterygota</taxon>
        <taxon>Lepidoptera</taxon>
        <taxon>Glossata</taxon>
        <taxon>Ditrysia</taxon>
        <taxon>Bombycoidea</taxon>
        <taxon>Sphingidae</taxon>
        <taxon>Sphinginae</taxon>
        <taxon>Sphingini</taxon>
        <taxon>Manduca</taxon>
    </lineage>
</organism>
<dbReference type="PANTHER" id="PTHR46669:SF2">
    <property type="entry name" value="EG:BACN32G11.3 PROTEIN"/>
    <property type="match status" value="1"/>
</dbReference>
<comment type="caution">
    <text evidence="2">The sequence shown here is derived from an EMBL/GenBank/DDBJ whole genome shotgun (WGS) entry which is preliminary data.</text>
</comment>
<evidence type="ECO:0008006" key="4">
    <source>
        <dbReference type="Google" id="ProtNLM"/>
    </source>
</evidence>
<feature type="repeat" description="PPR" evidence="1">
    <location>
        <begin position="138"/>
        <end position="172"/>
    </location>
</feature>
<dbReference type="GO" id="GO:0005634">
    <property type="term" value="C:nucleus"/>
    <property type="evidence" value="ECO:0007669"/>
    <property type="project" value="TreeGrafter"/>
</dbReference>
<dbReference type="PROSITE" id="PS51375">
    <property type="entry name" value="PPR"/>
    <property type="match status" value="2"/>
</dbReference>
<reference evidence="2" key="2">
    <citation type="submission" date="2020-12" db="EMBL/GenBank/DDBJ databases">
        <authorList>
            <person name="Kanost M."/>
        </authorList>
    </citation>
    <scope>NUCLEOTIDE SEQUENCE</scope>
</reference>
<keyword evidence="3" id="KW-1185">Reference proteome</keyword>